<protein>
    <submittedName>
        <fullName evidence="5">EF-hand domain-containing protein</fullName>
    </submittedName>
</protein>
<dbReference type="PROSITE" id="PS50222">
    <property type="entry name" value="EF_HAND_2"/>
    <property type="match status" value="3"/>
</dbReference>
<dbReference type="SUPFAM" id="SSF47473">
    <property type="entry name" value="EF-hand"/>
    <property type="match status" value="1"/>
</dbReference>
<proteinExistence type="predicted"/>
<feature type="domain" description="EF-hand" evidence="4">
    <location>
        <begin position="226"/>
        <end position="252"/>
    </location>
</feature>
<evidence type="ECO:0000256" key="2">
    <source>
        <dbReference type="ARBA" id="ARBA00022737"/>
    </source>
</evidence>
<dbReference type="Pfam" id="PF13202">
    <property type="entry name" value="EF-hand_5"/>
    <property type="match status" value="3"/>
</dbReference>
<dbReference type="PROSITE" id="PS00018">
    <property type="entry name" value="EF_HAND_1"/>
    <property type="match status" value="3"/>
</dbReference>
<evidence type="ECO:0000313" key="5">
    <source>
        <dbReference type="EMBL" id="MFC7290867.1"/>
    </source>
</evidence>
<keyword evidence="1" id="KW-0479">Metal-binding</keyword>
<organism evidence="5 6">
    <name type="scientific">Hirschia litorea</name>
    <dbReference type="NCBI Taxonomy" id="1199156"/>
    <lineage>
        <taxon>Bacteria</taxon>
        <taxon>Pseudomonadati</taxon>
        <taxon>Pseudomonadota</taxon>
        <taxon>Alphaproteobacteria</taxon>
        <taxon>Hyphomonadales</taxon>
        <taxon>Hyphomonadaceae</taxon>
        <taxon>Hirschia</taxon>
    </lineage>
</organism>
<dbReference type="InterPro" id="IPR002048">
    <property type="entry name" value="EF_hand_dom"/>
</dbReference>
<reference evidence="6" key="1">
    <citation type="journal article" date="2019" name="Int. J. Syst. Evol. Microbiol.">
        <title>The Global Catalogue of Microorganisms (GCM) 10K type strain sequencing project: providing services to taxonomists for standard genome sequencing and annotation.</title>
        <authorList>
            <consortium name="The Broad Institute Genomics Platform"/>
            <consortium name="The Broad Institute Genome Sequencing Center for Infectious Disease"/>
            <person name="Wu L."/>
            <person name="Ma J."/>
        </authorList>
    </citation>
    <scope>NUCLEOTIDE SEQUENCE [LARGE SCALE GENOMIC DNA]</scope>
    <source>
        <strain evidence="6">CCUG 51308</strain>
    </source>
</reference>
<evidence type="ECO:0000256" key="3">
    <source>
        <dbReference type="SAM" id="MobiDB-lite"/>
    </source>
</evidence>
<comment type="caution">
    <text evidence="5">The sequence shown here is derived from an EMBL/GenBank/DDBJ whole genome shotgun (WGS) entry which is preliminary data.</text>
</comment>
<feature type="domain" description="EF-hand" evidence="4">
    <location>
        <begin position="97"/>
        <end position="132"/>
    </location>
</feature>
<dbReference type="RefSeq" id="WP_382166072.1">
    <property type="nucleotide sequence ID" value="NZ_JBHTBR010000002.1"/>
</dbReference>
<feature type="region of interest" description="Disordered" evidence="3">
    <location>
        <begin position="93"/>
        <end position="154"/>
    </location>
</feature>
<feature type="compositionally biased region" description="Basic and acidic residues" evidence="3">
    <location>
        <begin position="128"/>
        <end position="140"/>
    </location>
</feature>
<dbReference type="InterPro" id="IPR011992">
    <property type="entry name" value="EF-hand-dom_pair"/>
</dbReference>
<evidence type="ECO:0000256" key="1">
    <source>
        <dbReference type="ARBA" id="ARBA00022723"/>
    </source>
</evidence>
<evidence type="ECO:0000313" key="6">
    <source>
        <dbReference type="Proteomes" id="UP001596492"/>
    </source>
</evidence>
<gene>
    <name evidence="5" type="ORF">ACFQS8_04520</name>
</gene>
<evidence type="ECO:0000259" key="4">
    <source>
        <dbReference type="PROSITE" id="PS50222"/>
    </source>
</evidence>
<dbReference type="PANTHER" id="PTHR10827:SF98">
    <property type="entry name" value="45 KDA CALCIUM-BINDING PROTEIN"/>
    <property type="match status" value="1"/>
</dbReference>
<keyword evidence="6" id="KW-1185">Reference proteome</keyword>
<keyword evidence="2" id="KW-0677">Repeat</keyword>
<feature type="region of interest" description="Disordered" evidence="3">
    <location>
        <begin position="242"/>
        <end position="265"/>
    </location>
</feature>
<dbReference type="InterPro" id="IPR018247">
    <property type="entry name" value="EF_Hand_1_Ca_BS"/>
</dbReference>
<feature type="domain" description="EF-hand" evidence="4">
    <location>
        <begin position="61"/>
        <end position="96"/>
    </location>
</feature>
<sequence>MMKTSITGITASAIIALTLGASAHAEKPDKKGERCDGVNMKRAEHIAEFDTDGDGKLSDIEKEAIKQARFNKADTDSNGALSLAELSAAHKARMEERKAKMQEHHFARMDKDQDGSVSAEEFANADHMNARSKDKKDGKKNMHKKRKGGEASHQKMMMKVMRKDTLKQFDADGDGKLSDAEKQAAKAAKFAAADTNADGKLIGAEVSNFHKVEKARIESVMQSMHFEKMDSNKDGVVDIEEFGTKMDHSPRGDKSHSKMKHRDCE</sequence>
<name>A0ABW2IJ63_9PROT</name>
<dbReference type="Gene3D" id="1.10.238.10">
    <property type="entry name" value="EF-hand"/>
    <property type="match status" value="3"/>
</dbReference>
<feature type="compositionally biased region" description="Basic and acidic residues" evidence="3">
    <location>
        <begin position="93"/>
        <end position="114"/>
    </location>
</feature>
<dbReference type="PANTHER" id="PTHR10827">
    <property type="entry name" value="RETICULOCALBIN"/>
    <property type="match status" value="1"/>
</dbReference>
<dbReference type="Proteomes" id="UP001596492">
    <property type="component" value="Unassembled WGS sequence"/>
</dbReference>
<dbReference type="EMBL" id="JBHTBR010000002">
    <property type="protein sequence ID" value="MFC7290867.1"/>
    <property type="molecule type" value="Genomic_DNA"/>
</dbReference>
<dbReference type="Pfam" id="PF13499">
    <property type="entry name" value="EF-hand_7"/>
    <property type="match status" value="1"/>
</dbReference>
<accession>A0ABW2IJ63</accession>